<sequence length="1003" mass="110799">MEWPDSVHIDTLSTHKAARKLRSRNPEGIDKRYTAGQREEYRRARRDAHPFIPSGVVLHAGERGAAVLRSIREDVGVSGKRRNGKHQAPRQRWDWEFANLTRPGDSKQRNGKRKAAEGSTSNNDTGTGSDEDPAQKDDASAAAVQPSTAREQSQEDEDEDERPVPAEQQEPSTLTPGDADTAIRPEDSPAEETASEPSVRLADNRNPLATIRYVAKVKAADKMGFESFEILYVVFPMGAQGNQLIRTETLLYYLLVTPLSPTPFPIHQRAGSPVVRVELLSLVDSAGLENARAVDIAMHPEHFQQCLITTDAGVLYKWSIVRRTSSSLEGWVHEGKLVRVIRVPEEDKFAAASDFYRAVWGPRNDNVLLMNATHVWFLDLERPALTLDLLLRFKGSELVVNTIDTSHTTTLFTSIDPSGAERDAEYLCLSTTDAIMWVDARDGQLVLSWEHMRHGETLEVRAMAGQAETTGETIYLVRSLENQKATLLHVRESIEGIQSRRDPYDILLPGEISLVGKEPASSPAQEIIGFASMCIQDAPMPLSLLLFLEDNGQLSCGLQQPTNNPQAAAEPPGTSTGGKANSSVALALTPGQLILQRHQVEMNDRPDEDMIDDDLLQDMFPPEKEVSEQDEDGATETSYKQIQTRELWKNLCNAHSSAEAVFELASLRAFLNDHEQLPETGIFTLHELLAMSCENSMGEERFAQSDSVKSYTLLLSHDRVEKQVQLQDLLERLNMVLDRSELRISQLRDTIFRITGEISLASESSTGLEALEEGYLGGIDVYSPDEPLGKVHQRQQDAAFRLLCDLHLSATTLAPAAKDSGQQADRDTNISETLSRLSFSPPSKTTVPRTAFLKPSSSAECSEITAATIQALSSQWEIGSDPIDYVWPGKSNHRALDAEEDLPETFPQRPVRNPPSNVPAFRLPRQSALFNSSPALNPPFAPNFGTGESLPMLGTPSQVHFEGDSQRQSQDFASSQVMQGPFGGRNGASFRRSLGGKKRTIGF</sequence>
<reference evidence="1" key="1">
    <citation type="submission" date="2023-04" db="EMBL/GenBank/DDBJ databases">
        <title>Draft Genome sequencing of Naganishia species isolated from polar environments using Oxford Nanopore Technology.</title>
        <authorList>
            <person name="Leo P."/>
            <person name="Venkateswaran K."/>
        </authorList>
    </citation>
    <scope>NUCLEOTIDE SEQUENCE</scope>
    <source>
        <strain evidence="1">DBVPG 5303</strain>
    </source>
</reference>
<gene>
    <name evidence="1" type="ORF">QFC24_001584</name>
</gene>
<protein>
    <submittedName>
        <fullName evidence="1">Uncharacterized protein</fullName>
    </submittedName>
</protein>
<comment type="caution">
    <text evidence="1">The sequence shown here is derived from an EMBL/GenBank/DDBJ whole genome shotgun (WGS) entry which is preliminary data.</text>
</comment>
<proteinExistence type="predicted"/>
<accession>A0ACC2XT38</accession>
<dbReference type="EMBL" id="JASBWV010000004">
    <property type="protein sequence ID" value="KAJ9126556.1"/>
    <property type="molecule type" value="Genomic_DNA"/>
</dbReference>
<organism evidence="1 2">
    <name type="scientific">Naganishia onofrii</name>
    <dbReference type="NCBI Taxonomy" id="1851511"/>
    <lineage>
        <taxon>Eukaryota</taxon>
        <taxon>Fungi</taxon>
        <taxon>Dikarya</taxon>
        <taxon>Basidiomycota</taxon>
        <taxon>Agaricomycotina</taxon>
        <taxon>Tremellomycetes</taxon>
        <taxon>Filobasidiales</taxon>
        <taxon>Filobasidiaceae</taxon>
        <taxon>Naganishia</taxon>
    </lineage>
</organism>
<keyword evidence="2" id="KW-1185">Reference proteome</keyword>
<evidence type="ECO:0000313" key="2">
    <source>
        <dbReference type="Proteomes" id="UP001234202"/>
    </source>
</evidence>
<name>A0ACC2XT38_9TREE</name>
<evidence type="ECO:0000313" key="1">
    <source>
        <dbReference type="EMBL" id="KAJ9126556.1"/>
    </source>
</evidence>
<dbReference type="Proteomes" id="UP001234202">
    <property type="component" value="Unassembled WGS sequence"/>
</dbReference>